<reference evidence="2" key="1">
    <citation type="journal article" date="2019" name="Int. J. Syst. Evol. Microbiol.">
        <title>The Global Catalogue of Microorganisms (GCM) 10K type strain sequencing project: providing services to taxonomists for standard genome sequencing and annotation.</title>
        <authorList>
            <consortium name="The Broad Institute Genomics Platform"/>
            <consortium name="The Broad Institute Genome Sequencing Center for Infectious Disease"/>
            <person name="Wu L."/>
            <person name="Ma J."/>
        </authorList>
    </citation>
    <scope>NUCLEOTIDE SEQUENCE [LARGE SCALE GENOMIC DNA]</scope>
    <source>
        <strain evidence="2">KCTC 52277</strain>
    </source>
</reference>
<name>A0ABV7GDL4_9GAMM</name>
<dbReference type="Proteomes" id="UP001595621">
    <property type="component" value="Unassembled WGS sequence"/>
</dbReference>
<evidence type="ECO:0000313" key="1">
    <source>
        <dbReference type="EMBL" id="MFC3138503.1"/>
    </source>
</evidence>
<comment type="caution">
    <text evidence="1">The sequence shown here is derived from an EMBL/GenBank/DDBJ whole genome shotgun (WGS) entry which is preliminary data.</text>
</comment>
<keyword evidence="2" id="KW-1185">Reference proteome</keyword>
<organism evidence="1 2">
    <name type="scientific">Shewanella submarina</name>
    <dbReference type="NCBI Taxonomy" id="2016376"/>
    <lineage>
        <taxon>Bacteria</taxon>
        <taxon>Pseudomonadati</taxon>
        <taxon>Pseudomonadota</taxon>
        <taxon>Gammaproteobacteria</taxon>
        <taxon>Alteromonadales</taxon>
        <taxon>Shewanellaceae</taxon>
        <taxon>Shewanella</taxon>
    </lineage>
</organism>
<gene>
    <name evidence="1" type="ORF">ACFOE0_09935</name>
</gene>
<proteinExistence type="predicted"/>
<accession>A0ABV7GDL4</accession>
<dbReference type="RefSeq" id="WP_248935725.1">
    <property type="nucleotide sequence ID" value="NZ_JAKILF010000003.1"/>
</dbReference>
<evidence type="ECO:0000313" key="2">
    <source>
        <dbReference type="Proteomes" id="UP001595621"/>
    </source>
</evidence>
<sequence>MSIESVKSLATEMVSDIRNNQMNRYADSLSAAVVMLDDPATKIKALEKIESMCHVKAYGDLFLETLPGFEWPTKVSKLRSLCQKQLSGG</sequence>
<protein>
    <submittedName>
        <fullName evidence="1">M13 family metallopeptidase</fullName>
    </submittedName>
</protein>
<dbReference type="EMBL" id="JBHRTD010000012">
    <property type="protein sequence ID" value="MFC3138503.1"/>
    <property type="molecule type" value="Genomic_DNA"/>
</dbReference>